<proteinExistence type="inferred from homology"/>
<name>A0AAD7YA50_MYTSE</name>
<dbReference type="PANTHER" id="PTHR48043:SF159">
    <property type="entry name" value="EG:EG0003.4 PROTEIN-RELATED"/>
    <property type="match status" value="1"/>
</dbReference>
<comment type="caution">
    <text evidence="5">The sequence shown here is derived from an EMBL/GenBank/DDBJ whole genome shotgun (WGS) entry which is preliminary data.</text>
</comment>
<keyword evidence="4" id="KW-0812">Transmembrane</keyword>
<dbReference type="SUPFAM" id="SSF53756">
    <property type="entry name" value="UDP-Glycosyltransferase/glycogen phosphorylase"/>
    <property type="match status" value="4"/>
</dbReference>
<keyword evidence="4" id="KW-1133">Transmembrane helix</keyword>
<gene>
    <name evidence="5" type="ORF">PYW07_010551</name>
</gene>
<accession>A0AAD7YA50</accession>
<evidence type="ECO:0000313" key="5">
    <source>
        <dbReference type="EMBL" id="KAJ8708426.1"/>
    </source>
</evidence>
<dbReference type="EMBL" id="JARGEI010000026">
    <property type="protein sequence ID" value="KAJ8708426.1"/>
    <property type="molecule type" value="Genomic_DNA"/>
</dbReference>
<dbReference type="FunFam" id="3.40.50.2000:FF:000021">
    <property type="entry name" value="UDP-glucuronosyltransferase"/>
    <property type="match status" value="1"/>
</dbReference>
<keyword evidence="4" id="KW-0472">Membrane</keyword>
<evidence type="ECO:0000313" key="6">
    <source>
        <dbReference type="Proteomes" id="UP001231518"/>
    </source>
</evidence>
<dbReference type="PANTHER" id="PTHR48043">
    <property type="entry name" value="EG:EG0003.4 PROTEIN-RELATED"/>
    <property type="match status" value="1"/>
</dbReference>
<protein>
    <recommendedName>
        <fullName evidence="7">UDP-glucuronosyltransferase</fullName>
    </recommendedName>
</protein>
<dbReference type="InterPro" id="IPR035595">
    <property type="entry name" value="UDP_glycos_trans_CS"/>
</dbReference>
<dbReference type="InterPro" id="IPR050271">
    <property type="entry name" value="UDP-glycosyltransferase"/>
</dbReference>
<dbReference type="CDD" id="cd03784">
    <property type="entry name" value="GT1_Gtf-like"/>
    <property type="match status" value="4"/>
</dbReference>
<sequence length="1666" mass="191033">MNVEAVQNIIKKEKIDLLLLEACVRPALLLSHVIPAPVIQISSLGPMKFNVDTIGSIWHPLLYPDAINQRLYNLSNWEKIMEVWKFYKLQSVQDEVEAAENVMAKRMFGPNAPTMNELKKNVDMLFLNTYPTWENNRPVPPSVVYMGGLHQKPEKDLPTELKSYLDSSKNGVIYISFGTNVQPSLLPRDRVEVMSKVFSELPYDVLWKWDTDDLPGRSKNIRISKWLPQSDLLRHPKIKVFITQCGLQSTDEAITAGVPLIGVPMLGDQWYNAEKYVHHKIGVKLNLPTMTGADFRNAIDTVISDESYRHNIKKLGSTMRDQPESALERAVWWTEHVLRHGGARHLRSPAANMSWAEYLELELVLTFHQVVFRVLTQELARRGHEVTVITTDPAFPNGGTPANLTEIDVHDLSYENWKIFREVGSTGEKDLIFQIRLASEIMLKIIEMQLKVDKVKKILKEEKFDLVLLEACARPAIMLSHVFKAPVIQISSLGPCTFNVETVGSAWHPLLYPTLLSKRLHNLTKWEKLVELWNFYKTESALNEYRDAENELAKRLFGPSVPPINELNNNVAMLFLNIHPIWEGNRPVPPSVIYMGGLHQLPVKKLPTELQTYLDSSKYGIIYISFGTNVQTSMLPLERVRLMVQVLSELPYDVLWKWDQDELPERSKNIRISKWLPQSDLLRHPKIKLFITQGGLQSTDEAITARVPLIGIPMLGDQWYNVEKYEHFGIGVKLDLLSMSEEEFKKAITTVIGDKSYHHNIVKLGNMMRDQPQTPLERAVWWTEHVLRHGGAKHLRASSANMTWAQYLELQLVRGHEVTVITPDPAFPKGETPENLTEIDVHDFSYETWNTLYDFITEDSDLIFQMRLAYETIVKIVEMQLNVDQVKKVIKEEKFDLLLLEACARPALLLSHIVKEPVILVSSFGPMSFNTQTMGSAWHPLLYPDTLSQRLYNLTNWEKVVELWNFHKLENVMDKVEDAENELAKRMFGKNAPTISELKNNVDMLFLNVNPIWEGNRPVPPSVIYMGGLHQKPVKELPMDLKTYLDSSKHGVIYLSFGTNVLPSLLPVEKVEMIAKVFSQLPYDVLWKWNDDELPGRSENIRISKWLPQSDLLRHPKIKLFVTQGGLQSTDEAITAGVPLVGIPVLGDQWYNTEKYEYHKIGRKLDLLTMTEEEFKNAVTSVIGDESYRQNILKLGSMMRDQPQPPLERAVWWTEHVLRHGGARHLRAPAANMSWAEYLELELVLILFAIVLGDNNLNLQMKKIYQIMNEVTEMQMKLDKVQKIIKENKFDLLMLEACARPALLMSHVVKAPVIHVSSFGPMNDNVGTMGSAWHPILYPDILSKRLYNVTQWEKIEELWNMYTMENIMHEVEQEENEMGKRLFGPNTPTIKELKNKVEMLFLNIHPIWEGNRPVPPSVIYMGGLPEKPVKELPSDLKTYLDSSKNGVIYISFGTNVQPSLLPPDRVELMAKVFSKLPYDVLWKWDKDVLPGRSKNIRISKWLPQSDLLRHPKIKVFITQGGLQSTDEAITAGIPLIGIPMLGDQWYNVEKYLYHKIGVKLDLLTMTAEDFKAAINNVIEDKSFRQNIVKLNSMMRDQPQSPLDRGVWWIEYVLRHGGARHLRAPAANMSWAEYLELELLLVLTAVLLAFVLVVSLIVFGIYVCGEK</sequence>
<evidence type="ECO:0008006" key="7">
    <source>
        <dbReference type="Google" id="ProtNLM"/>
    </source>
</evidence>
<dbReference type="Proteomes" id="UP001231518">
    <property type="component" value="Chromosome 25"/>
</dbReference>
<evidence type="ECO:0000256" key="4">
    <source>
        <dbReference type="SAM" id="Phobius"/>
    </source>
</evidence>
<evidence type="ECO:0000256" key="1">
    <source>
        <dbReference type="ARBA" id="ARBA00009995"/>
    </source>
</evidence>
<dbReference type="Gene3D" id="3.40.50.2000">
    <property type="entry name" value="Glycogen Phosphorylase B"/>
    <property type="match status" value="5"/>
</dbReference>
<dbReference type="GO" id="GO:0008194">
    <property type="term" value="F:UDP-glycosyltransferase activity"/>
    <property type="evidence" value="ECO:0007669"/>
    <property type="project" value="InterPro"/>
</dbReference>
<dbReference type="FunFam" id="3.40.50.2000:FF:000050">
    <property type="entry name" value="UDP-glucuronosyltransferase"/>
    <property type="match status" value="3"/>
</dbReference>
<dbReference type="Pfam" id="PF00201">
    <property type="entry name" value="UDPGT"/>
    <property type="match status" value="4"/>
</dbReference>
<dbReference type="PROSITE" id="PS00375">
    <property type="entry name" value="UDPGT"/>
    <property type="match status" value="4"/>
</dbReference>
<keyword evidence="3" id="KW-0808">Transferase</keyword>
<organism evidence="5 6">
    <name type="scientific">Mythimna separata</name>
    <name type="common">Oriental armyworm</name>
    <name type="synonym">Pseudaletia separata</name>
    <dbReference type="NCBI Taxonomy" id="271217"/>
    <lineage>
        <taxon>Eukaryota</taxon>
        <taxon>Metazoa</taxon>
        <taxon>Ecdysozoa</taxon>
        <taxon>Arthropoda</taxon>
        <taxon>Hexapoda</taxon>
        <taxon>Insecta</taxon>
        <taxon>Pterygota</taxon>
        <taxon>Neoptera</taxon>
        <taxon>Endopterygota</taxon>
        <taxon>Lepidoptera</taxon>
        <taxon>Glossata</taxon>
        <taxon>Ditrysia</taxon>
        <taxon>Noctuoidea</taxon>
        <taxon>Noctuidae</taxon>
        <taxon>Noctuinae</taxon>
        <taxon>Hadenini</taxon>
        <taxon>Mythimna</taxon>
    </lineage>
</organism>
<reference evidence="5" key="1">
    <citation type="submission" date="2023-03" db="EMBL/GenBank/DDBJ databases">
        <title>Chromosome-level genomes of two armyworms, Mythimna separata and Mythimna loreyi, provide insights into the biosynthesis and reception of sex pheromones.</title>
        <authorList>
            <person name="Zhao H."/>
        </authorList>
    </citation>
    <scope>NUCLEOTIDE SEQUENCE</scope>
    <source>
        <strain evidence="5">BeijingLab</strain>
        <tissue evidence="5">Pupa</tissue>
    </source>
</reference>
<keyword evidence="6" id="KW-1185">Reference proteome</keyword>
<evidence type="ECO:0000256" key="2">
    <source>
        <dbReference type="ARBA" id="ARBA00022676"/>
    </source>
</evidence>
<feature type="transmembrane region" description="Helical" evidence="4">
    <location>
        <begin position="1638"/>
        <end position="1662"/>
    </location>
</feature>
<dbReference type="InterPro" id="IPR002213">
    <property type="entry name" value="UDP_glucos_trans"/>
</dbReference>
<evidence type="ECO:0000256" key="3">
    <source>
        <dbReference type="ARBA" id="ARBA00022679"/>
    </source>
</evidence>
<keyword evidence="2" id="KW-0328">Glycosyltransferase</keyword>
<comment type="similarity">
    <text evidence="1">Belongs to the UDP-glycosyltransferase family.</text>
</comment>